<proteinExistence type="predicted"/>
<reference evidence="2" key="1">
    <citation type="submission" date="2018-12" db="EMBL/GenBank/DDBJ databases">
        <title>Dusodibacter welbiota gen. nov., sp. nov., isolated from human faeces and emended description of the Oscillibacter genus.</title>
        <authorList>
            <person name="Le Roy T."/>
            <person name="Van der Smissen P."/>
            <person name="Delzenne N."/>
            <person name="Muccioli G."/>
            <person name="Collet J.F."/>
            <person name="Cani P.D."/>
        </authorList>
    </citation>
    <scope>NUCLEOTIDE SEQUENCE [LARGE SCALE GENOMIC DNA]</scope>
    <source>
        <strain evidence="2">J115</strain>
    </source>
</reference>
<accession>A0A4D7AXV7</accession>
<protein>
    <submittedName>
        <fullName evidence="1">Uncharacterized protein</fullName>
    </submittedName>
</protein>
<dbReference type="RefSeq" id="WP_021748849.1">
    <property type="nucleotide sequence ID" value="NZ_CP034413.3"/>
</dbReference>
<keyword evidence="2" id="KW-1185">Reference proteome</keyword>
<gene>
    <name evidence="1" type="ORF">EIO64_17495</name>
</gene>
<evidence type="ECO:0000313" key="1">
    <source>
        <dbReference type="EMBL" id="QCI60780.1"/>
    </source>
</evidence>
<sequence length="100" mass="11200">MREEYHVTLYSQMGPREGRLDLQYEGSAVTGSLELMGRRNPVHGVRSEDGHLCLSHAIRTAVSTLFCETALELHGERLTGVTTADVCRMRWEGSRISPEP</sequence>
<dbReference type="AlphaFoldDB" id="A0A4D7AXV7"/>
<dbReference type="KEGG" id="obj:EIO64_17495"/>
<organism evidence="1 2">
    <name type="scientific">Dysosmobacter welbionis</name>
    <dbReference type="NCBI Taxonomy" id="2093857"/>
    <lineage>
        <taxon>Bacteria</taxon>
        <taxon>Bacillati</taxon>
        <taxon>Bacillota</taxon>
        <taxon>Clostridia</taxon>
        <taxon>Eubacteriales</taxon>
        <taxon>Oscillospiraceae</taxon>
        <taxon>Dysosmobacter</taxon>
    </lineage>
</organism>
<evidence type="ECO:0000313" key="2">
    <source>
        <dbReference type="Proteomes" id="UP000298642"/>
    </source>
</evidence>
<dbReference type="Proteomes" id="UP000298642">
    <property type="component" value="Chromosome"/>
</dbReference>
<name>A0A4D7AXV7_9FIRM</name>
<dbReference type="EMBL" id="CP034413">
    <property type="protein sequence ID" value="QCI60780.1"/>
    <property type="molecule type" value="Genomic_DNA"/>
</dbReference>